<gene>
    <name evidence="3" type="ORF">HUT08_25210</name>
</gene>
<dbReference type="AlphaFoldDB" id="A0A7H8NCS5"/>
<keyword evidence="2" id="KW-1133">Transmembrane helix</keyword>
<keyword evidence="4" id="KW-1185">Reference proteome</keyword>
<keyword evidence="2" id="KW-0472">Membrane</keyword>
<feature type="compositionally biased region" description="Pro residues" evidence="1">
    <location>
        <begin position="8"/>
        <end position="35"/>
    </location>
</feature>
<reference evidence="3 4" key="1">
    <citation type="submission" date="2020-06" db="EMBL/GenBank/DDBJ databases">
        <title>Genome mining for natural products.</title>
        <authorList>
            <person name="Zhang B."/>
            <person name="Shi J."/>
            <person name="Ge H."/>
        </authorList>
    </citation>
    <scope>NUCLEOTIDE SEQUENCE [LARGE SCALE GENOMIC DNA]</scope>
    <source>
        <strain evidence="3 4">NA00687</strain>
    </source>
</reference>
<feature type="region of interest" description="Disordered" evidence="1">
    <location>
        <begin position="1"/>
        <end position="35"/>
    </location>
</feature>
<name>A0A7H8NCS5_9ACTN</name>
<evidence type="ECO:0000256" key="2">
    <source>
        <dbReference type="SAM" id="Phobius"/>
    </source>
</evidence>
<feature type="transmembrane region" description="Helical" evidence="2">
    <location>
        <begin position="79"/>
        <end position="99"/>
    </location>
</feature>
<accession>A0A7H8NCS5</accession>
<feature type="transmembrane region" description="Helical" evidence="2">
    <location>
        <begin position="131"/>
        <end position="149"/>
    </location>
</feature>
<evidence type="ECO:0000256" key="1">
    <source>
        <dbReference type="SAM" id="MobiDB-lite"/>
    </source>
</evidence>
<evidence type="ECO:0000313" key="3">
    <source>
        <dbReference type="EMBL" id="QKW52290.1"/>
    </source>
</evidence>
<organism evidence="3 4">
    <name type="scientific">Streptomyces buecherae</name>
    <dbReference type="NCBI Taxonomy" id="2763006"/>
    <lineage>
        <taxon>Bacteria</taxon>
        <taxon>Bacillati</taxon>
        <taxon>Actinomycetota</taxon>
        <taxon>Actinomycetes</taxon>
        <taxon>Kitasatosporales</taxon>
        <taxon>Streptomycetaceae</taxon>
        <taxon>Streptomyces</taxon>
    </lineage>
</organism>
<keyword evidence="2" id="KW-0812">Transmembrane</keyword>
<feature type="transmembrane region" description="Helical" evidence="2">
    <location>
        <begin position="106"/>
        <end position="125"/>
    </location>
</feature>
<proteinExistence type="predicted"/>
<dbReference type="Proteomes" id="UP000509303">
    <property type="component" value="Chromosome"/>
</dbReference>
<dbReference type="RefSeq" id="WP_176163995.1">
    <property type="nucleotide sequence ID" value="NZ_CP054929.1"/>
</dbReference>
<evidence type="ECO:0000313" key="4">
    <source>
        <dbReference type="Proteomes" id="UP000509303"/>
    </source>
</evidence>
<sequence>MHGSQHPGQPPVPDPAPGAHPDPPHGYPLPGFPPGPVAPSAAHQMPGVVRTAQVLLFVGVGFFVFLAVLAGLADDSRSAGQVIGTGLFWFVGAGCAFRFGSGKHATRVTAIVVASMAIATGLGSMREQPTGPTAILAIVVVVLLSQRTTGDWFRRPR</sequence>
<protein>
    <submittedName>
        <fullName evidence="3">Uncharacterized protein</fullName>
    </submittedName>
</protein>
<dbReference type="EMBL" id="CP054929">
    <property type="protein sequence ID" value="QKW52290.1"/>
    <property type="molecule type" value="Genomic_DNA"/>
</dbReference>
<feature type="transmembrane region" description="Helical" evidence="2">
    <location>
        <begin position="54"/>
        <end position="73"/>
    </location>
</feature>